<proteinExistence type="inferred from homology"/>
<feature type="transmembrane region" description="Helical" evidence="6">
    <location>
        <begin position="388"/>
        <end position="411"/>
    </location>
</feature>
<dbReference type="Proteomes" id="UP000799772">
    <property type="component" value="Unassembled WGS sequence"/>
</dbReference>
<comment type="subcellular location">
    <subcellularLocation>
        <location evidence="1">Membrane</location>
        <topology evidence="1">Multi-pass membrane protein</topology>
    </subcellularLocation>
</comment>
<feature type="transmembrane region" description="Helical" evidence="6">
    <location>
        <begin position="74"/>
        <end position="96"/>
    </location>
</feature>
<evidence type="ECO:0000256" key="1">
    <source>
        <dbReference type="ARBA" id="ARBA00004141"/>
    </source>
</evidence>
<dbReference type="GO" id="GO:0015179">
    <property type="term" value="F:L-amino acid transmembrane transporter activity"/>
    <property type="evidence" value="ECO:0007669"/>
    <property type="project" value="TreeGrafter"/>
</dbReference>
<evidence type="ECO:0000256" key="3">
    <source>
        <dbReference type="ARBA" id="ARBA00022692"/>
    </source>
</evidence>
<feature type="transmembrane region" description="Helical" evidence="6">
    <location>
        <begin position="321"/>
        <end position="342"/>
    </location>
</feature>
<reference evidence="8" key="1">
    <citation type="journal article" date="2020" name="Stud. Mycol.">
        <title>101 Dothideomycetes genomes: a test case for predicting lifestyles and emergence of pathogens.</title>
        <authorList>
            <person name="Haridas S."/>
            <person name="Albert R."/>
            <person name="Binder M."/>
            <person name="Bloem J."/>
            <person name="Labutti K."/>
            <person name="Salamov A."/>
            <person name="Andreopoulos B."/>
            <person name="Baker S."/>
            <person name="Barry K."/>
            <person name="Bills G."/>
            <person name="Bluhm B."/>
            <person name="Cannon C."/>
            <person name="Castanera R."/>
            <person name="Culley D."/>
            <person name="Daum C."/>
            <person name="Ezra D."/>
            <person name="Gonzalez J."/>
            <person name="Henrissat B."/>
            <person name="Kuo A."/>
            <person name="Liang C."/>
            <person name="Lipzen A."/>
            <person name="Lutzoni F."/>
            <person name="Magnuson J."/>
            <person name="Mondo S."/>
            <person name="Nolan M."/>
            <person name="Ohm R."/>
            <person name="Pangilinan J."/>
            <person name="Park H.-J."/>
            <person name="Ramirez L."/>
            <person name="Alfaro M."/>
            <person name="Sun H."/>
            <person name="Tritt A."/>
            <person name="Yoshinaga Y."/>
            <person name="Zwiers L.-H."/>
            <person name="Turgeon B."/>
            <person name="Goodwin S."/>
            <person name="Spatafora J."/>
            <person name="Crous P."/>
            <person name="Grigoriev I."/>
        </authorList>
    </citation>
    <scope>NUCLEOTIDE SEQUENCE</scope>
    <source>
        <strain evidence="8">CBS 133067</strain>
    </source>
</reference>
<feature type="domain" description="Amino acid transporter transmembrane" evidence="7">
    <location>
        <begin position="46"/>
        <end position="453"/>
    </location>
</feature>
<keyword evidence="3 6" id="KW-0812">Transmembrane</keyword>
<dbReference type="GO" id="GO:0016020">
    <property type="term" value="C:membrane"/>
    <property type="evidence" value="ECO:0007669"/>
    <property type="project" value="UniProtKB-SubCell"/>
</dbReference>
<dbReference type="InterPro" id="IPR013057">
    <property type="entry name" value="AA_transpt_TM"/>
</dbReference>
<accession>A0A9P4M563</accession>
<feature type="transmembrane region" description="Helical" evidence="6">
    <location>
        <begin position="139"/>
        <end position="159"/>
    </location>
</feature>
<feature type="transmembrane region" description="Helical" evidence="6">
    <location>
        <begin position="193"/>
        <end position="217"/>
    </location>
</feature>
<gene>
    <name evidence="8" type="ORF">NA57DRAFT_75687</name>
</gene>
<feature type="transmembrane region" description="Helical" evidence="6">
    <location>
        <begin position="49"/>
        <end position="68"/>
    </location>
</feature>
<dbReference type="PANTHER" id="PTHR22950:SF697">
    <property type="entry name" value="AMINO ACID TRANSPORTER (EUROFUNG)"/>
    <property type="match status" value="1"/>
</dbReference>
<dbReference type="OrthoDB" id="3162524at2759"/>
<feature type="transmembrane region" description="Helical" evidence="6">
    <location>
        <begin position="431"/>
        <end position="451"/>
    </location>
</feature>
<keyword evidence="4 6" id="KW-1133">Transmembrane helix</keyword>
<evidence type="ECO:0000256" key="4">
    <source>
        <dbReference type="ARBA" id="ARBA00022989"/>
    </source>
</evidence>
<feature type="transmembrane region" description="Helical" evidence="6">
    <location>
        <begin position="280"/>
        <end position="301"/>
    </location>
</feature>
<keyword evidence="9" id="KW-1185">Reference proteome</keyword>
<name>A0A9P4M563_9PEZI</name>
<feature type="transmembrane region" description="Helical" evidence="6">
    <location>
        <begin position="245"/>
        <end position="268"/>
    </location>
</feature>
<dbReference type="PANTHER" id="PTHR22950">
    <property type="entry name" value="AMINO ACID TRANSPORTER"/>
    <property type="match status" value="1"/>
</dbReference>
<organism evidence="8 9">
    <name type="scientific">Rhizodiscina lignyota</name>
    <dbReference type="NCBI Taxonomy" id="1504668"/>
    <lineage>
        <taxon>Eukaryota</taxon>
        <taxon>Fungi</taxon>
        <taxon>Dikarya</taxon>
        <taxon>Ascomycota</taxon>
        <taxon>Pezizomycotina</taxon>
        <taxon>Dothideomycetes</taxon>
        <taxon>Pleosporomycetidae</taxon>
        <taxon>Aulographales</taxon>
        <taxon>Rhizodiscinaceae</taxon>
        <taxon>Rhizodiscina</taxon>
    </lineage>
</organism>
<dbReference type="AlphaFoldDB" id="A0A9P4M563"/>
<comment type="similarity">
    <text evidence="2">Belongs to the amino acid/polyamine transporter 2 family.</text>
</comment>
<keyword evidence="5 6" id="KW-0472">Membrane</keyword>
<feature type="transmembrane region" description="Helical" evidence="6">
    <location>
        <begin position="363"/>
        <end position="382"/>
    </location>
</feature>
<protein>
    <submittedName>
        <fullName evidence="8">Amino acid transporter</fullName>
    </submittedName>
</protein>
<comment type="caution">
    <text evidence="8">The sequence shown here is derived from an EMBL/GenBank/DDBJ whole genome shotgun (WGS) entry which is preliminary data.</text>
</comment>
<dbReference type="Pfam" id="PF01490">
    <property type="entry name" value="Aa_trans"/>
    <property type="match status" value="1"/>
</dbReference>
<dbReference type="EMBL" id="ML978126">
    <property type="protein sequence ID" value="KAF2098441.1"/>
    <property type="molecule type" value="Genomic_DNA"/>
</dbReference>
<evidence type="ECO:0000259" key="7">
    <source>
        <dbReference type="Pfam" id="PF01490"/>
    </source>
</evidence>
<sequence length="480" mass="51684">MDTKEVYDGKEVAIVSSPSEGSREVVSDVEEGEVFATGADGVNFRTVGWIRAAIFFLKMTFAAGVLSIPSALYSLGAVAGALFIAFWGILNTYMACLQGEFKLHHRSVHTVADGAYIITMQWSSNNVKLASTMREITEFFYIFTWIICAGVSTLGLSIALNAVSKHATCSVVFGFVAYFIIASVASIRKIHKLAWVTWVGFGSIVTAILIVVIAVTIPDRPAAAPQTGDFDLGFSASPPKGTTFAAAWAASLAIFSSSANTSGFVPVISEMKRPQDYFKSLYACMIWITSSYLALAITVYAYCGKWVASPALGSAGPTIKIISYGIAIPGLIAGAMICVHIAGKSLFVRILRNTHHLTNNTKTHWAVWLSCTYGTGLLGWILSEAIPFFSSLVSLIGALGFAPLGICLPTLFWFSLHPQALKGPMKMKVQWFFHIALFVLGLFTLFAGTYANIKNIIDQYKAHLVGTAFQCADNSGTVAT</sequence>
<evidence type="ECO:0000256" key="2">
    <source>
        <dbReference type="ARBA" id="ARBA00008066"/>
    </source>
</evidence>
<evidence type="ECO:0000256" key="5">
    <source>
        <dbReference type="ARBA" id="ARBA00023136"/>
    </source>
</evidence>
<evidence type="ECO:0000256" key="6">
    <source>
        <dbReference type="SAM" id="Phobius"/>
    </source>
</evidence>
<feature type="transmembrane region" description="Helical" evidence="6">
    <location>
        <begin position="165"/>
        <end position="186"/>
    </location>
</feature>
<evidence type="ECO:0000313" key="9">
    <source>
        <dbReference type="Proteomes" id="UP000799772"/>
    </source>
</evidence>
<evidence type="ECO:0000313" key="8">
    <source>
        <dbReference type="EMBL" id="KAF2098441.1"/>
    </source>
</evidence>